<dbReference type="InterPro" id="IPR054105">
    <property type="entry name" value="WHD_NrtR"/>
</dbReference>
<dbReference type="Pfam" id="PF21906">
    <property type="entry name" value="WHD_NrtR"/>
    <property type="match status" value="1"/>
</dbReference>
<dbReference type="PROSITE" id="PS51462">
    <property type="entry name" value="NUDIX"/>
    <property type="match status" value="1"/>
</dbReference>
<dbReference type="Gene3D" id="3.90.79.10">
    <property type="entry name" value="Nucleoside Triphosphate Pyrophosphohydrolase"/>
    <property type="match status" value="1"/>
</dbReference>
<sequence>MKGNPVKCLGLPFLEAPSLIPPPVMYEHTDKERLLLAVDCIVFGFDGEKLKILLIKRGFEPEKGKWSLVGGFLKKNEVLHDAATRILTLYTGLDDVYMEQVGTFSDIDRDPEERTVSTAYYALINIKNHSQKLNRQFSARWFSVEEAPPLIFDHDKMVRYALDRLKIKAETEPIGFELLPEKFTMRQLQNLYEAIWNVSLDKRNFISKVRSLDILEKLDEKDMTSSRKGSFLYRFDAEKYRTVERNRASLNL</sequence>
<gene>
    <name evidence="2" type="ORF">E4021_15485</name>
</gene>
<dbReference type="InterPro" id="IPR015797">
    <property type="entry name" value="NUDIX_hydrolase-like_dom_sf"/>
</dbReference>
<dbReference type="PANTHER" id="PTHR43736:SF4">
    <property type="entry name" value="SLR1690 PROTEIN"/>
    <property type="match status" value="1"/>
</dbReference>
<dbReference type="EMBL" id="SRSF01000010">
    <property type="protein sequence ID" value="THH36311.1"/>
    <property type="molecule type" value="Genomic_DNA"/>
</dbReference>
<dbReference type="OrthoDB" id="9786141at2"/>
<dbReference type="InterPro" id="IPR036390">
    <property type="entry name" value="WH_DNA-bd_sf"/>
</dbReference>
<dbReference type="SUPFAM" id="SSF46785">
    <property type="entry name" value="Winged helix' DNA-binding domain"/>
    <property type="match status" value="1"/>
</dbReference>
<dbReference type="SUPFAM" id="SSF55811">
    <property type="entry name" value="Nudix"/>
    <property type="match status" value="1"/>
</dbReference>
<name>A0A4S4NE10_9BACT</name>
<evidence type="ECO:0000313" key="3">
    <source>
        <dbReference type="Proteomes" id="UP000308528"/>
    </source>
</evidence>
<dbReference type="Pfam" id="PF00293">
    <property type="entry name" value="NUDIX"/>
    <property type="match status" value="1"/>
</dbReference>
<evidence type="ECO:0000259" key="1">
    <source>
        <dbReference type="PROSITE" id="PS51462"/>
    </source>
</evidence>
<protein>
    <submittedName>
        <fullName evidence="2">NUDIX domain-containing protein</fullName>
    </submittedName>
</protein>
<dbReference type="InterPro" id="IPR036388">
    <property type="entry name" value="WH-like_DNA-bd_sf"/>
</dbReference>
<dbReference type="PANTHER" id="PTHR43736">
    <property type="entry name" value="ADP-RIBOSE PYROPHOSPHATASE"/>
    <property type="match status" value="1"/>
</dbReference>
<feature type="domain" description="Nudix hydrolase" evidence="1">
    <location>
        <begin position="33"/>
        <end position="165"/>
    </location>
</feature>
<evidence type="ECO:0000313" key="2">
    <source>
        <dbReference type="EMBL" id="THH36311.1"/>
    </source>
</evidence>
<dbReference type="CDD" id="cd18873">
    <property type="entry name" value="NUDIX_NadM_like"/>
    <property type="match status" value="1"/>
</dbReference>
<dbReference type="Proteomes" id="UP000308528">
    <property type="component" value="Unassembled WGS sequence"/>
</dbReference>
<reference evidence="2 3" key="1">
    <citation type="submission" date="2019-04" db="EMBL/GenBank/DDBJ databases">
        <title>Lewinella litorea sp. nov., isolated from a marine sand.</title>
        <authorList>
            <person name="Yoon J.-H."/>
        </authorList>
    </citation>
    <scope>NUCLEOTIDE SEQUENCE [LARGE SCALE GENOMIC DNA]</scope>
    <source>
        <strain evidence="2 3">HSMS-39</strain>
    </source>
</reference>
<dbReference type="Gene3D" id="1.10.10.10">
    <property type="entry name" value="Winged helix-like DNA-binding domain superfamily/Winged helix DNA-binding domain"/>
    <property type="match status" value="1"/>
</dbReference>
<accession>A0A4S4NE10</accession>
<keyword evidence="3" id="KW-1185">Reference proteome</keyword>
<dbReference type="AlphaFoldDB" id="A0A4S4NE10"/>
<dbReference type="InterPro" id="IPR000086">
    <property type="entry name" value="NUDIX_hydrolase_dom"/>
</dbReference>
<proteinExistence type="predicted"/>
<comment type="caution">
    <text evidence="2">The sequence shown here is derived from an EMBL/GenBank/DDBJ whole genome shotgun (WGS) entry which is preliminary data.</text>
</comment>
<organism evidence="2 3">
    <name type="scientific">Neolewinella litorea</name>
    <dbReference type="NCBI Taxonomy" id="2562452"/>
    <lineage>
        <taxon>Bacteria</taxon>
        <taxon>Pseudomonadati</taxon>
        <taxon>Bacteroidota</taxon>
        <taxon>Saprospiria</taxon>
        <taxon>Saprospirales</taxon>
        <taxon>Lewinellaceae</taxon>
        <taxon>Neolewinella</taxon>
    </lineage>
</organism>